<dbReference type="Proteomes" id="UP000245995">
    <property type="component" value="Chromosome CITRO92"/>
</dbReference>
<accession>A0AAW9M1D6</accession>
<name>A0AAW9M1D6_CITAM</name>
<gene>
    <name evidence="1" type="ORF">CITRO92_2177</name>
</gene>
<sequence length="318" mass="36910">MSKRMDITDGMFATTKNYGLVYTEELGWIDLGHAQGNDARVLKRKLEQEHFAKYYEKFNDWYFPVNYYQEMEVRRRLFGVDLNFHTGVHTQVMVRSCLSPALKAKVALTIMYGTAKRFEAWQDSILFNWYTDSGFSVEDLLSDLVGFYRVFGTGPDPLWLANPVSYETAIQIWDAHDPIGTFKNKEFSPKLFSTISPFKYGEPIKKLLPEWLSYIKPLDGSFPSVLYNQFHNSPVNGFFKNKDRINHELYGSVSVSDTTNYADSPFERPLFFFCTLTHHRGNGEHEKMDFTIIVIASVPFYRLLWLFCSDVRGSSLQT</sequence>
<dbReference type="AlphaFoldDB" id="A0AAW9M1D6"/>
<organism evidence="1 2">
    <name type="scientific">Citrobacter amalonaticus</name>
    <dbReference type="NCBI Taxonomy" id="35703"/>
    <lineage>
        <taxon>Bacteria</taxon>
        <taxon>Pseudomonadati</taxon>
        <taxon>Pseudomonadota</taxon>
        <taxon>Gammaproteobacteria</taxon>
        <taxon>Enterobacterales</taxon>
        <taxon>Enterobacteriaceae</taxon>
        <taxon>Citrobacter</taxon>
    </lineage>
</organism>
<reference evidence="1 2" key="1">
    <citation type="submission" date="2016-04" db="EMBL/GenBank/DDBJ databases">
        <authorList>
            <person name="Regsiter A."/>
            <person name="William W."/>
        </authorList>
    </citation>
    <scope>NUCLEOTIDE SEQUENCE [LARGE SCALE GENOMIC DNA]</scope>
    <source>
        <strain evidence="1 2">92</strain>
    </source>
</reference>
<evidence type="ECO:0000313" key="1">
    <source>
        <dbReference type="EMBL" id="SAZ44539.1"/>
    </source>
</evidence>
<dbReference type="EMBL" id="LT556085">
    <property type="protein sequence ID" value="SAZ44539.1"/>
    <property type="molecule type" value="Genomic_DNA"/>
</dbReference>
<protein>
    <submittedName>
        <fullName evidence="1">Uncharacterized protein</fullName>
    </submittedName>
</protein>
<evidence type="ECO:0000313" key="2">
    <source>
        <dbReference type="Proteomes" id="UP000245995"/>
    </source>
</evidence>
<dbReference type="RefSeq" id="WP_224788342.1">
    <property type="nucleotide sequence ID" value="NZ_CABVLR010000007.1"/>
</dbReference>
<proteinExistence type="predicted"/>